<comment type="caution">
    <text evidence="3">The sequence shown here is derived from an EMBL/GenBank/DDBJ whole genome shotgun (WGS) entry which is preliminary data.</text>
</comment>
<keyword evidence="2" id="KW-0472">Membrane</keyword>
<keyword evidence="2" id="KW-0812">Transmembrane</keyword>
<feature type="transmembrane region" description="Helical" evidence="2">
    <location>
        <begin position="44"/>
        <end position="63"/>
    </location>
</feature>
<organism evidence="3 4">
    <name type="scientific">Cafeteria roenbergensis</name>
    <name type="common">Marine flagellate</name>
    <dbReference type="NCBI Taxonomy" id="33653"/>
    <lineage>
        <taxon>Eukaryota</taxon>
        <taxon>Sar</taxon>
        <taxon>Stramenopiles</taxon>
        <taxon>Bigyra</taxon>
        <taxon>Opalozoa</taxon>
        <taxon>Bicosoecida</taxon>
        <taxon>Cafeteriaceae</taxon>
        <taxon>Cafeteria</taxon>
    </lineage>
</organism>
<accession>A0A5A8CS03</accession>
<keyword evidence="4" id="KW-1185">Reference proteome</keyword>
<dbReference type="EMBL" id="VLTN01000005">
    <property type="protein sequence ID" value="KAA0155885.1"/>
    <property type="molecule type" value="Genomic_DNA"/>
</dbReference>
<dbReference type="AlphaFoldDB" id="A0A5A8CS03"/>
<proteinExistence type="predicted"/>
<evidence type="ECO:0000313" key="3">
    <source>
        <dbReference type="EMBL" id="KAA0155885.1"/>
    </source>
</evidence>
<evidence type="ECO:0000256" key="1">
    <source>
        <dbReference type="SAM" id="MobiDB-lite"/>
    </source>
</evidence>
<evidence type="ECO:0000256" key="2">
    <source>
        <dbReference type="SAM" id="Phobius"/>
    </source>
</evidence>
<keyword evidence="2" id="KW-1133">Transmembrane helix</keyword>
<gene>
    <name evidence="3" type="ORF">FNF29_01304</name>
</gene>
<protein>
    <submittedName>
        <fullName evidence="3">Uncharacterized protein</fullName>
    </submittedName>
</protein>
<evidence type="ECO:0000313" key="4">
    <source>
        <dbReference type="Proteomes" id="UP000323011"/>
    </source>
</evidence>
<feature type="compositionally biased region" description="Basic residues" evidence="1">
    <location>
        <begin position="1"/>
        <end position="10"/>
    </location>
</feature>
<dbReference type="Proteomes" id="UP000323011">
    <property type="component" value="Unassembled WGS sequence"/>
</dbReference>
<name>A0A5A8CS03_CAFRO</name>
<feature type="region of interest" description="Disordered" evidence="1">
    <location>
        <begin position="1"/>
        <end position="27"/>
    </location>
</feature>
<sequence>MEATATRRRGVSHDDEPKASTRRRPAHGKPFDRLAWYSSALRRAAPALCCSLVFAVLAGVLVMRAEHSNEFQSGSYTVTLGSKWAAKCELHGLKSLADSRNRLIDVTALEPGVTDPTLLRLRYIELDRNVESFILVAQGMADPGGGGSSSPWVWSDSGDRAQEAFPAASLPAMRRLIADYRHKLTVVIVPPAAVAKARQGSLSSGLRGGGRSALRGDEAVARALLRAAGPLAMESAGASLDTLLVLGRSFEIPRASALELLQSCSADGPPFCLATPTFVLSFEFRKPGAFKHTPLVVRVADLVAKAGGAEAAGSEAQPWEQLDLGSFNSAGLSCLAEAGWSCEHCTQDWSLLEPAAVSSLRSWVGAGFAKRSPGKAAYRAMYEAYCSGEDPLGASPIRGLDVQVSAIGVPLAVSDGIAGFYHLLPGRCEGGKGAEMLWKLVESAPAT</sequence>
<reference evidence="3 4" key="1">
    <citation type="submission" date="2019-07" db="EMBL/GenBank/DDBJ databases">
        <title>Genomes of Cafeteria roenbergensis.</title>
        <authorList>
            <person name="Fischer M.G."/>
            <person name="Hackl T."/>
            <person name="Roman M."/>
        </authorList>
    </citation>
    <scope>NUCLEOTIDE SEQUENCE [LARGE SCALE GENOMIC DNA]</scope>
    <source>
        <strain evidence="3 4">BVI</strain>
    </source>
</reference>